<accession>A0A2M4DAT7</accession>
<proteinExistence type="predicted"/>
<feature type="chain" id="PRO_5014882653" evidence="1">
    <location>
        <begin position="20"/>
        <end position="136"/>
    </location>
</feature>
<dbReference type="EMBL" id="GGFL01010512">
    <property type="protein sequence ID" value="MBW74690.1"/>
    <property type="molecule type" value="Transcribed_RNA"/>
</dbReference>
<keyword evidence="1" id="KW-0732">Signal</keyword>
<name>A0A2M4DAT7_ANODA</name>
<organism evidence="2">
    <name type="scientific">Anopheles darlingi</name>
    <name type="common">Mosquito</name>
    <dbReference type="NCBI Taxonomy" id="43151"/>
    <lineage>
        <taxon>Eukaryota</taxon>
        <taxon>Metazoa</taxon>
        <taxon>Ecdysozoa</taxon>
        <taxon>Arthropoda</taxon>
        <taxon>Hexapoda</taxon>
        <taxon>Insecta</taxon>
        <taxon>Pterygota</taxon>
        <taxon>Neoptera</taxon>
        <taxon>Endopterygota</taxon>
        <taxon>Diptera</taxon>
        <taxon>Nematocera</taxon>
        <taxon>Culicoidea</taxon>
        <taxon>Culicidae</taxon>
        <taxon>Anophelinae</taxon>
        <taxon>Anopheles</taxon>
    </lineage>
</organism>
<evidence type="ECO:0000313" key="2">
    <source>
        <dbReference type="EMBL" id="MBW74690.1"/>
    </source>
</evidence>
<dbReference type="AlphaFoldDB" id="A0A2M4DAT7"/>
<feature type="signal peptide" evidence="1">
    <location>
        <begin position="1"/>
        <end position="19"/>
    </location>
</feature>
<protein>
    <submittedName>
        <fullName evidence="2">Putative secreted protein</fullName>
    </submittedName>
</protein>
<reference evidence="2" key="1">
    <citation type="submission" date="2018-01" db="EMBL/GenBank/DDBJ databases">
        <title>An insight into the sialome of Amazonian anophelines.</title>
        <authorList>
            <person name="Ribeiro J.M."/>
            <person name="Scarpassa V."/>
            <person name="Calvo E."/>
        </authorList>
    </citation>
    <scope>NUCLEOTIDE SEQUENCE</scope>
</reference>
<sequence length="136" mass="14505">MRALLGAHVLIAIFLGSESWSSSRLCVFCSALLPGTRLSHAALVSMVENSSQFRPPRSSLRRTILAATSATQCSALVQLRSLANCKTNSRSASLGAACCTRWHVYVLLHVFAAAAAPTAPQCTHRPGLHQDPFAMA</sequence>
<evidence type="ECO:0000256" key="1">
    <source>
        <dbReference type="SAM" id="SignalP"/>
    </source>
</evidence>